<dbReference type="GO" id="GO:0046872">
    <property type="term" value="F:metal ion binding"/>
    <property type="evidence" value="ECO:0007669"/>
    <property type="project" value="UniProtKB-KW"/>
</dbReference>
<reference evidence="15" key="1">
    <citation type="submission" date="2014-08" db="EMBL/GenBank/DDBJ databases">
        <authorList>
            <person name="Murali S."/>
            <person name="Richards S."/>
            <person name="Bandaranaike D."/>
            <person name="Bellair M."/>
            <person name="Blankenburg K."/>
            <person name="Chao H."/>
            <person name="Dinh H."/>
            <person name="Doddapaneni H."/>
            <person name="Dugan-Rocha S."/>
            <person name="Elkadiri S."/>
            <person name="Gnanaolivu R."/>
            <person name="Hughes D."/>
            <person name="Lee S."/>
            <person name="Li M."/>
            <person name="Ming W."/>
            <person name="Munidasa M."/>
            <person name="Muniz J."/>
            <person name="Nguyen L."/>
            <person name="Osuji N."/>
            <person name="Pu L.-L."/>
            <person name="Puazo M."/>
            <person name="Skinner E."/>
            <person name="Qu C."/>
            <person name="Quiroz J."/>
            <person name="Raj R."/>
            <person name="Weissenberger G."/>
            <person name="Xin Y."/>
            <person name="Zou X."/>
            <person name="Han Y."/>
            <person name="Worley K."/>
            <person name="Muzny D."/>
            <person name="Gibbs R."/>
        </authorList>
    </citation>
    <scope>NUCLEOTIDE SEQUENCE</scope>
    <source>
        <strain evidence="15">HAZT.00-mixed</strain>
        <tissue evidence="15">Whole organism</tissue>
    </source>
</reference>
<dbReference type="PANTHER" id="PTHR13697:SF4">
    <property type="entry name" value="ATP-DEPENDENT 6-PHOSPHOFRUCTOKINASE"/>
    <property type="match status" value="1"/>
</dbReference>
<accession>A0A6A0H2R3</accession>
<evidence type="ECO:0000256" key="12">
    <source>
        <dbReference type="ARBA" id="ARBA00023152"/>
    </source>
</evidence>
<keyword evidence="10" id="KW-0067">ATP-binding</keyword>
<comment type="pathway">
    <text evidence="3">Carbohydrate degradation; glycolysis; D-glyceraldehyde 3-phosphate and glycerone phosphate from D-glucose: step 3/4.</text>
</comment>
<dbReference type="Gene3D" id="3.40.50.450">
    <property type="match status" value="1"/>
</dbReference>
<keyword evidence="5" id="KW-0963">Cytoplasm</keyword>
<evidence type="ECO:0000256" key="6">
    <source>
        <dbReference type="ARBA" id="ARBA00022679"/>
    </source>
</evidence>
<dbReference type="Pfam" id="PF00365">
    <property type="entry name" value="PFK"/>
    <property type="match status" value="1"/>
</dbReference>
<keyword evidence="11" id="KW-0460">Magnesium</keyword>
<dbReference type="GO" id="GO:0005945">
    <property type="term" value="C:6-phosphofructokinase complex"/>
    <property type="evidence" value="ECO:0007669"/>
    <property type="project" value="TreeGrafter"/>
</dbReference>
<evidence type="ECO:0000256" key="10">
    <source>
        <dbReference type="ARBA" id="ARBA00022840"/>
    </source>
</evidence>
<evidence type="ECO:0000256" key="11">
    <source>
        <dbReference type="ARBA" id="ARBA00022842"/>
    </source>
</evidence>
<dbReference type="PRINTS" id="PR00476">
    <property type="entry name" value="PHFRCTKINASE"/>
</dbReference>
<comment type="catalytic activity">
    <reaction evidence="13">
        <text>beta-D-fructose 6-phosphate + ATP = beta-D-fructose 1,6-bisphosphate + ADP + H(+)</text>
        <dbReference type="Rhea" id="RHEA:16109"/>
        <dbReference type="ChEBI" id="CHEBI:15378"/>
        <dbReference type="ChEBI" id="CHEBI:30616"/>
        <dbReference type="ChEBI" id="CHEBI:32966"/>
        <dbReference type="ChEBI" id="CHEBI:57634"/>
        <dbReference type="ChEBI" id="CHEBI:456216"/>
        <dbReference type="EC" id="2.7.1.11"/>
    </reaction>
</comment>
<name>A0A6A0H2R3_HYAAZ</name>
<evidence type="ECO:0000256" key="5">
    <source>
        <dbReference type="ARBA" id="ARBA00022490"/>
    </source>
</evidence>
<proteinExistence type="predicted"/>
<comment type="cofactor">
    <cofactor evidence="1">
        <name>Mg(2+)</name>
        <dbReference type="ChEBI" id="CHEBI:18420"/>
    </cofactor>
</comment>
<dbReference type="GO" id="GO:0070095">
    <property type="term" value="F:fructose-6-phosphate binding"/>
    <property type="evidence" value="ECO:0007669"/>
    <property type="project" value="TreeGrafter"/>
</dbReference>
<dbReference type="GO" id="GO:0061621">
    <property type="term" value="P:canonical glycolysis"/>
    <property type="evidence" value="ECO:0007669"/>
    <property type="project" value="TreeGrafter"/>
</dbReference>
<dbReference type="GO" id="GO:0003872">
    <property type="term" value="F:6-phosphofructokinase activity"/>
    <property type="evidence" value="ECO:0007669"/>
    <property type="project" value="UniProtKB-EC"/>
</dbReference>
<evidence type="ECO:0000313" key="15">
    <source>
        <dbReference type="EMBL" id="KAA0197490.1"/>
    </source>
</evidence>
<protein>
    <recommendedName>
        <fullName evidence="4">6-phosphofructokinase</fullName>
        <ecNumber evidence="4">2.7.1.11</ecNumber>
    </recommendedName>
</protein>
<organism evidence="15">
    <name type="scientific">Hyalella azteca</name>
    <name type="common">Amphipod</name>
    <dbReference type="NCBI Taxonomy" id="294128"/>
    <lineage>
        <taxon>Eukaryota</taxon>
        <taxon>Metazoa</taxon>
        <taxon>Ecdysozoa</taxon>
        <taxon>Arthropoda</taxon>
        <taxon>Crustacea</taxon>
        <taxon>Multicrustacea</taxon>
        <taxon>Malacostraca</taxon>
        <taxon>Eumalacostraca</taxon>
        <taxon>Peracarida</taxon>
        <taxon>Amphipoda</taxon>
        <taxon>Senticaudata</taxon>
        <taxon>Talitrida</taxon>
        <taxon>Talitroidea</taxon>
        <taxon>Hyalellidae</taxon>
        <taxon>Hyalella</taxon>
    </lineage>
</organism>
<dbReference type="GO" id="GO:0030388">
    <property type="term" value="P:fructose 1,6-bisphosphate metabolic process"/>
    <property type="evidence" value="ECO:0007669"/>
    <property type="project" value="TreeGrafter"/>
</dbReference>
<dbReference type="EC" id="2.7.1.11" evidence="4"/>
<reference evidence="15" key="2">
    <citation type="journal article" date="2018" name="Environ. Sci. Technol.">
        <title>The Toxicogenome of Hyalella azteca: A Model for Sediment Ecotoxicology and Evolutionary Toxicology.</title>
        <authorList>
            <person name="Poynton H.C."/>
            <person name="Hasenbein S."/>
            <person name="Benoit J.B."/>
            <person name="Sepulveda M.S."/>
            <person name="Poelchau M.F."/>
            <person name="Hughes D.S.T."/>
            <person name="Murali S.C."/>
            <person name="Chen S."/>
            <person name="Glastad K.M."/>
            <person name="Goodisman M.A.D."/>
            <person name="Werren J.H."/>
            <person name="Vineis J.H."/>
            <person name="Bowen J.L."/>
            <person name="Friedrich M."/>
            <person name="Jones J."/>
            <person name="Robertson H.M."/>
            <person name="Feyereisen R."/>
            <person name="Mechler-Hickson A."/>
            <person name="Mathers N."/>
            <person name="Lee C.E."/>
            <person name="Colbourne J.K."/>
            <person name="Biales A."/>
            <person name="Johnston J.S."/>
            <person name="Wellborn G.A."/>
            <person name="Rosendale A.J."/>
            <person name="Cridge A.G."/>
            <person name="Munoz-Torres M.C."/>
            <person name="Bain P.A."/>
            <person name="Manny A.R."/>
            <person name="Major K.M."/>
            <person name="Lambert F.N."/>
            <person name="Vulpe C.D."/>
            <person name="Tuck P."/>
            <person name="Blalock B.J."/>
            <person name="Lin Y.Y."/>
            <person name="Smith M.E."/>
            <person name="Ochoa-Acuna H."/>
            <person name="Chen M.M."/>
            <person name="Childers C.P."/>
            <person name="Qu J."/>
            <person name="Dugan S."/>
            <person name="Lee S.L."/>
            <person name="Chao H."/>
            <person name="Dinh H."/>
            <person name="Han Y."/>
            <person name="Doddapaneni H."/>
            <person name="Worley K.C."/>
            <person name="Muzny D.M."/>
            <person name="Gibbs R.A."/>
            <person name="Richards S."/>
        </authorList>
    </citation>
    <scope>NUCLEOTIDE SEQUENCE</scope>
    <source>
        <strain evidence="15">HAZT.00-mixed</strain>
        <tissue evidence="15">Whole organism</tissue>
    </source>
</reference>
<evidence type="ECO:0000256" key="2">
    <source>
        <dbReference type="ARBA" id="ARBA00004496"/>
    </source>
</evidence>
<gene>
    <name evidence="15" type="ORF">HAZT_HAZT008953</name>
</gene>
<sequence>MTSTKLVQNIDISASRSPASLRQSISNNVPGSDFSLGCEASLNEIVKACDRIRQTAQGTQRRVFVVDETIGGYCGYLATLAGLACGANPPL</sequence>
<dbReference type="GO" id="GO:0016208">
    <property type="term" value="F:AMP binding"/>
    <property type="evidence" value="ECO:0007669"/>
    <property type="project" value="TreeGrafter"/>
</dbReference>
<dbReference type="GO" id="GO:0006002">
    <property type="term" value="P:fructose 6-phosphate metabolic process"/>
    <property type="evidence" value="ECO:0007669"/>
    <property type="project" value="InterPro"/>
</dbReference>
<dbReference type="EMBL" id="JQDR03008205">
    <property type="protein sequence ID" value="KAA0197490.1"/>
    <property type="molecule type" value="Genomic_DNA"/>
</dbReference>
<evidence type="ECO:0000256" key="7">
    <source>
        <dbReference type="ARBA" id="ARBA00022723"/>
    </source>
</evidence>
<evidence type="ECO:0000256" key="13">
    <source>
        <dbReference type="ARBA" id="ARBA00048070"/>
    </source>
</evidence>
<feature type="domain" description="Phosphofructokinase" evidence="14">
    <location>
        <begin position="22"/>
        <end position="88"/>
    </location>
</feature>
<dbReference type="Gene3D" id="3.40.50.460">
    <property type="entry name" value="Phosphofructokinase domain"/>
    <property type="match status" value="1"/>
</dbReference>
<dbReference type="Proteomes" id="UP000711488">
    <property type="component" value="Unassembled WGS sequence"/>
</dbReference>
<evidence type="ECO:0000256" key="4">
    <source>
        <dbReference type="ARBA" id="ARBA00012055"/>
    </source>
</evidence>
<dbReference type="GO" id="GO:0042802">
    <property type="term" value="F:identical protein binding"/>
    <property type="evidence" value="ECO:0007669"/>
    <property type="project" value="TreeGrafter"/>
</dbReference>
<keyword evidence="7" id="KW-0479">Metal-binding</keyword>
<evidence type="ECO:0000256" key="3">
    <source>
        <dbReference type="ARBA" id="ARBA00004679"/>
    </source>
</evidence>
<comment type="subcellular location">
    <subcellularLocation>
        <location evidence="2">Cytoplasm</location>
    </subcellularLocation>
</comment>
<reference evidence="15" key="3">
    <citation type="submission" date="2019-06" db="EMBL/GenBank/DDBJ databases">
        <authorList>
            <person name="Poynton C."/>
            <person name="Hasenbein S."/>
            <person name="Benoit J.B."/>
            <person name="Sepulveda M.S."/>
            <person name="Poelchau M.F."/>
            <person name="Murali S.C."/>
            <person name="Chen S."/>
            <person name="Glastad K.M."/>
            <person name="Werren J.H."/>
            <person name="Vineis J.H."/>
            <person name="Bowen J.L."/>
            <person name="Friedrich M."/>
            <person name="Jones J."/>
            <person name="Robertson H.M."/>
            <person name="Feyereisen R."/>
            <person name="Mechler-Hickson A."/>
            <person name="Mathers N."/>
            <person name="Lee C.E."/>
            <person name="Colbourne J.K."/>
            <person name="Biales A."/>
            <person name="Johnston J.S."/>
            <person name="Wellborn G.A."/>
            <person name="Rosendale A.J."/>
            <person name="Cridge A.G."/>
            <person name="Munoz-Torres M.C."/>
            <person name="Bain P.A."/>
            <person name="Manny A.R."/>
            <person name="Major K.M."/>
            <person name="Lambert F.N."/>
            <person name="Vulpe C.D."/>
            <person name="Tuck P."/>
            <person name="Blalock B.J."/>
            <person name="Lin Y.-Y."/>
            <person name="Smith M.E."/>
            <person name="Ochoa-Acuna H."/>
            <person name="Chen M.-J.M."/>
            <person name="Childers C.P."/>
            <person name="Qu J."/>
            <person name="Dugan S."/>
            <person name="Lee S.L."/>
            <person name="Chao H."/>
            <person name="Dinh H."/>
            <person name="Han Y."/>
            <person name="Doddapaneni H."/>
            <person name="Worley K.C."/>
            <person name="Muzny D.M."/>
            <person name="Gibbs R.A."/>
            <person name="Richards S."/>
        </authorList>
    </citation>
    <scope>NUCLEOTIDE SEQUENCE</scope>
    <source>
        <strain evidence="15">HAZT.00-mixed</strain>
        <tissue evidence="15">Whole organism</tissue>
    </source>
</reference>
<dbReference type="GO" id="GO:0048029">
    <property type="term" value="F:monosaccharide binding"/>
    <property type="evidence" value="ECO:0007669"/>
    <property type="project" value="TreeGrafter"/>
</dbReference>
<comment type="caution">
    <text evidence="15">The sequence shown here is derived from an EMBL/GenBank/DDBJ whole genome shotgun (WGS) entry which is preliminary data.</text>
</comment>
<evidence type="ECO:0000256" key="1">
    <source>
        <dbReference type="ARBA" id="ARBA00001946"/>
    </source>
</evidence>
<keyword evidence="12" id="KW-0324">Glycolysis</keyword>
<keyword evidence="9" id="KW-0418">Kinase</keyword>
<dbReference type="UniPathway" id="UPA00109">
    <property type="reaction ID" value="UER00182"/>
</dbReference>
<dbReference type="SUPFAM" id="SSF53784">
    <property type="entry name" value="Phosphofructokinase"/>
    <property type="match status" value="1"/>
</dbReference>
<dbReference type="PANTHER" id="PTHR13697">
    <property type="entry name" value="PHOSPHOFRUCTOKINASE"/>
    <property type="match status" value="1"/>
</dbReference>
<dbReference type="InterPro" id="IPR035966">
    <property type="entry name" value="PKF_sf"/>
</dbReference>
<keyword evidence="8" id="KW-0547">Nucleotide-binding</keyword>
<dbReference type="AlphaFoldDB" id="A0A6A0H2R3"/>
<evidence type="ECO:0000256" key="8">
    <source>
        <dbReference type="ARBA" id="ARBA00022741"/>
    </source>
</evidence>
<dbReference type="InterPro" id="IPR000023">
    <property type="entry name" value="Phosphofructokinase_dom"/>
</dbReference>
<dbReference type="InterPro" id="IPR022953">
    <property type="entry name" value="ATP_PFK"/>
</dbReference>
<keyword evidence="6" id="KW-0808">Transferase</keyword>
<evidence type="ECO:0000256" key="9">
    <source>
        <dbReference type="ARBA" id="ARBA00022777"/>
    </source>
</evidence>
<evidence type="ECO:0000259" key="14">
    <source>
        <dbReference type="Pfam" id="PF00365"/>
    </source>
</evidence>
<dbReference type="GO" id="GO:0005524">
    <property type="term" value="F:ATP binding"/>
    <property type="evidence" value="ECO:0007669"/>
    <property type="project" value="UniProtKB-KW"/>
</dbReference>